<dbReference type="Pfam" id="PF24571">
    <property type="entry name" value="HEAT_SCC3-SA"/>
    <property type="match status" value="1"/>
</dbReference>
<dbReference type="PANTHER" id="PTHR11199">
    <property type="entry name" value="STROMAL ANTIGEN"/>
    <property type="match status" value="1"/>
</dbReference>
<feature type="domain" description="Cohesin subunit SCC3/SA HEAT-repeats" evidence="2">
    <location>
        <begin position="1"/>
        <end position="68"/>
    </location>
</feature>
<feature type="non-terminal residue" evidence="3">
    <location>
        <position position="68"/>
    </location>
</feature>
<dbReference type="InterPro" id="IPR039662">
    <property type="entry name" value="Cohesin_Scc3/SA"/>
</dbReference>
<dbReference type="EMBL" id="JAMKFB020000014">
    <property type="protein sequence ID" value="KAL0175728.1"/>
    <property type="molecule type" value="Genomic_DNA"/>
</dbReference>
<accession>A0ABD0PQV1</accession>
<sequence length="68" mass="8106">HLDSLLRQIREIVEKHTDTDVLEACSKTYHALCNEEFTIFNRVDIARSQLLDEQVDKFNRLLEDFLQE</sequence>
<comment type="similarity">
    <text evidence="1">Belongs to the SCC3 family.</text>
</comment>
<comment type="caution">
    <text evidence="3">The sequence shown here is derived from an EMBL/GenBank/DDBJ whole genome shotgun (WGS) entry which is preliminary data.</text>
</comment>
<dbReference type="Proteomes" id="UP001529510">
    <property type="component" value="Unassembled WGS sequence"/>
</dbReference>
<feature type="non-terminal residue" evidence="3">
    <location>
        <position position="1"/>
    </location>
</feature>
<gene>
    <name evidence="3" type="ORF">M9458_028058</name>
</gene>
<name>A0ABD0PQV1_CIRMR</name>
<dbReference type="AlphaFoldDB" id="A0ABD0PQV1"/>
<evidence type="ECO:0000256" key="1">
    <source>
        <dbReference type="ARBA" id="ARBA00005486"/>
    </source>
</evidence>
<evidence type="ECO:0000313" key="3">
    <source>
        <dbReference type="EMBL" id="KAL0175728.1"/>
    </source>
</evidence>
<reference evidence="3 4" key="1">
    <citation type="submission" date="2024-05" db="EMBL/GenBank/DDBJ databases">
        <title>Genome sequencing and assembly of Indian major carp, Cirrhinus mrigala (Hamilton, 1822).</title>
        <authorList>
            <person name="Mohindra V."/>
            <person name="Chowdhury L.M."/>
            <person name="Lal K."/>
            <person name="Jena J.K."/>
        </authorList>
    </citation>
    <scope>NUCLEOTIDE SEQUENCE [LARGE SCALE GENOMIC DNA]</scope>
    <source>
        <strain evidence="3">CM1030</strain>
        <tissue evidence="3">Blood</tissue>
    </source>
</reference>
<protein>
    <recommendedName>
        <fullName evidence="2">Cohesin subunit SCC3/SA HEAT-repeats domain-containing protein</fullName>
    </recommendedName>
</protein>
<dbReference type="InterPro" id="IPR056396">
    <property type="entry name" value="HEAT_SCC3-SA"/>
</dbReference>
<organism evidence="3 4">
    <name type="scientific">Cirrhinus mrigala</name>
    <name type="common">Mrigala</name>
    <dbReference type="NCBI Taxonomy" id="683832"/>
    <lineage>
        <taxon>Eukaryota</taxon>
        <taxon>Metazoa</taxon>
        <taxon>Chordata</taxon>
        <taxon>Craniata</taxon>
        <taxon>Vertebrata</taxon>
        <taxon>Euteleostomi</taxon>
        <taxon>Actinopterygii</taxon>
        <taxon>Neopterygii</taxon>
        <taxon>Teleostei</taxon>
        <taxon>Ostariophysi</taxon>
        <taxon>Cypriniformes</taxon>
        <taxon>Cyprinidae</taxon>
        <taxon>Labeoninae</taxon>
        <taxon>Labeonini</taxon>
        <taxon>Cirrhinus</taxon>
    </lineage>
</organism>
<keyword evidence="4" id="KW-1185">Reference proteome</keyword>
<dbReference type="PANTHER" id="PTHR11199:SF3">
    <property type="entry name" value="COHESIN SUBUNIT SA-2"/>
    <property type="match status" value="1"/>
</dbReference>
<proteinExistence type="inferred from homology"/>
<evidence type="ECO:0000313" key="4">
    <source>
        <dbReference type="Proteomes" id="UP001529510"/>
    </source>
</evidence>
<evidence type="ECO:0000259" key="2">
    <source>
        <dbReference type="Pfam" id="PF24571"/>
    </source>
</evidence>